<proteinExistence type="inferred from homology"/>
<feature type="compositionally biased region" description="Acidic residues" evidence="3">
    <location>
        <begin position="151"/>
        <end position="163"/>
    </location>
</feature>
<comment type="similarity">
    <text evidence="1">Belongs to the FlgD family.</text>
</comment>
<accession>A0A1M5W7Y3</accession>
<evidence type="ECO:0000313" key="5">
    <source>
        <dbReference type="Proteomes" id="UP000183995"/>
    </source>
</evidence>
<keyword evidence="4" id="KW-0966">Cell projection</keyword>
<dbReference type="Proteomes" id="UP000183995">
    <property type="component" value="Unassembled WGS sequence"/>
</dbReference>
<sequence length="163" mass="17448">MSVNAVSASDTSGNTITYTRDTAQDNQNPSIDTLTFLKLLVAQLKYQDPLSPQDNTAFVSQLAQMSSLESMTNMNTTLKNSQAYDLIGKAIYAEVLDKNSGITTGYTGIVSGIVIRNGVPYAVVGNTAINLLDIQQVFDPSVLTDPPDSGDPTDEDPDPEQTP</sequence>
<evidence type="ECO:0000256" key="2">
    <source>
        <dbReference type="ARBA" id="ARBA00022795"/>
    </source>
</evidence>
<feature type="region of interest" description="Disordered" evidence="3">
    <location>
        <begin position="1"/>
        <end position="24"/>
    </location>
</feature>
<feature type="region of interest" description="Disordered" evidence="3">
    <location>
        <begin position="140"/>
        <end position="163"/>
    </location>
</feature>
<keyword evidence="4" id="KW-0282">Flagellum</keyword>
<evidence type="ECO:0000313" key="4">
    <source>
        <dbReference type="EMBL" id="SHH83699.1"/>
    </source>
</evidence>
<name>A0A1M5W7Y3_9FIRM</name>
<keyword evidence="4" id="KW-0969">Cilium</keyword>
<gene>
    <name evidence="4" type="ORF">SAMN02745823_01117</name>
</gene>
<dbReference type="GO" id="GO:0044781">
    <property type="term" value="P:bacterial-type flagellum organization"/>
    <property type="evidence" value="ECO:0007669"/>
    <property type="project" value="UniProtKB-KW"/>
</dbReference>
<dbReference type="InterPro" id="IPR005648">
    <property type="entry name" value="FlgD"/>
</dbReference>
<dbReference type="AlphaFoldDB" id="A0A1M5W7Y3"/>
<protein>
    <submittedName>
        <fullName evidence="4">Flagellar hook capping protein-N-terminal region</fullName>
    </submittedName>
</protein>
<reference evidence="4 5" key="1">
    <citation type="submission" date="2016-11" db="EMBL/GenBank/DDBJ databases">
        <authorList>
            <person name="Jaros S."/>
            <person name="Januszkiewicz K."/>
            <person name="Wedrychowicz H."/>
        </authorList>
    </citation>
    <scope>NUCLEOTIDE SEQUENCE [LARGE SCALE GENOMIC DNA]</scope>
    <source>
        <strain evidence="4 5">DSM 10068</strain>
    </source>
</reference>
<dbReference type="EMBL" id="FQXV01000003">
    <property type="protein sequence ID" value="SHH83699.1"/>
    <property type="molecule type" value="Genomic_DNA"/>
</dbReference>
<dbReference type="STRING" id="1123282.SAMN02745823_01117"/>
<dbReference type="OrthoDB" id="280334at2"/>
<dbReference type="Pfam" id="PF03963">
    <property type="entry name" value="FlgD"/>
    <property type="match status" value="1"/>
</dbReference>
<organism evidence="4 5">
    <name type="scientific">Sporobacter termitidis DSM 10068</name>
    <dbReference type="NCBI Taxonomy" id="1123282"/>
    <lineage>
        <taxon>Bacteria</taxon>
        <taxon>Bacillati</taxon>
        <taxon>Bacillota</taxon>
        <taxon>Clostridia</taxon>
        <taxon>Eubacteriales</taxon>
        <taxon>Oscillospiraceae</taxon>
        <taxon>Sporobacter</taxon>
    </lineage>
</organism>
<dbReference type="RefSeq" id="WP_073076674.1">
    <property type="nucleotide sequence ID" value="NZ_FQXV01000003.1"/>
</dbReference>
<keyword evidence="2" id="KW-1005">Bacterial flagellum biogenesis</keyword>
<keyword evidence="5" id="KW-1185">Reference proteome</keyword>
<evidence type="ECO:0000256" key="3">
    <source>
        <dbReference type="SAM" id="MobiDB-lite"/>
    </source>
</evidence>
<evidence type="ECO:0000256" key="1">
    <source>
        <dbReference type="ARBA" id="ARBA00010577"/>
    </source>
</evidence>